<dbReference type="InterPro" id="IPR027417">
    <property type="entry name" value="P-loop_NTPase"/>
</dbReference>
<name>A0ABR3SFR5_9PEZI</name>
<organism evidence="5 6">
    <name type="scientific">Neofusicoccum ribis</name>
    <dbReference type="NCBI Taxonomy" id="45134"/>
    <lineage>
        <taxon>Eukaryota</taxon>
        <taxon>Fungi</taxon>
        <taxon>Dikarya</taxon>
        <taxon>Ascomycota</taxon>
        <taxon>Pezizomycotina</taxon>
        <taxon>Dothideomycetes</taxon>
        <taxon>Dothideomycetes incertae sedis</taxon>
        <taxon>Botryosphaeriales</taxon>
        <taxon>Botryosphaeriaceae</taxon>
        <taxon>Neofusicoccum</taxon>
    </lineage>
</organism>
<dbReference type="Pfam" id="PF00350">
    <property type="entry name" value="Dynamin_N"/>
    <property type="match status" value="1"/>
</dbReference>
<dbReference type="PANTHER" id="PTHR11566:SF66">
    <property type="entry name" value="INTERFERON-INDUCED GTP-BINDING PROTEIN MX"/>
    <property type="match status" value="1"/>
</dbReference>
<dbReference type="InterPro" id="IPR001401">
    <property type="entry name" value="Dynamin_GTPase"/>
</dbReference>
<dbReference type="Gene3D" id="3.40.50.300">
    <property type="entry name" value="P-loop containing nucleotide triphosphate hydrolases"/>
    <property type="match status" value="1"/>
</dbReference>
<feature type="domain" description="GED" evidence="3">
    <location>
        <begin position="623"/>
        <end position="715"/>
    </location>
</feature>
<dbReference type="EMBL" id="JAJVDC020000191">
    <property type="protein sequence ID" value="KAL1619299.1"/>
    <property type="molecule type" value="Genomic_DNA"/>
</dbReference>
<evidence type="ECO:0000313" key="5">
    <source>
        <dbReference type="EMBL" id="KAL1619299.1"/>
    </source>
</evidence>
<keyword evidence="2" id="KW-0342">GTP-binding</keyword>
<evidence type="ECO:0000259" key="4">
    <source>
        <dbReference type="PROSITE" id="PS51718"/>
    </source>
</evidence>
<dbReference type="InterPro" id="IPR022812">
    <property type="entry name" value="Dynamin"/>
</dbReference>
<dbReference type="SUPFAM" id="SSF52540">
    <property type="entry name" value="P-loop containing nucleoside triphosphate hydrolases"/>
    <property type="match status" value="1"/>
</dbReference>
<evidence type="ECO:0000259" key="3">
    <source>
        <dbReference type="PROSITE" id="PS51388"/>
    </source>
</evidence>
<reference evidence="5 6" key="1">
    <citation type="submission" date="2024-02" db="EMBL/GenBank/DDBJ databases">
        <title>De novo assembly and annotation of 12 fungi associated with fruit tree decline syndrome in Ontario, Canada.</title>
        <authorList>
            <person name="Sulman M."/>
            <person name="Ellouze W."/>
            <person name="Ilyukhin E."/>
        </authorList>
    </citation>
    <scope>NUCLEOTIDE SEQUENCE [LARGE SCALE GENOMIC DNA]</scope>
    <source>
        <strain evidence="5 6">M1-105</strain>
    </source>
</reference>
<proteinExistence type="predicted"/>
<gene>
    <name evidence="5" type="ORF">SLS56_010189</name>
</gene>
<evidence type="ECO:0000256" key="2">
    <source>
        <dbReference type="ARBA" id="ARBA00023134"/>
    </source>
</evidence>
<dbReference type="Pfam" id="PF01031">
    <property type="entry name" value="Dynamin_M"/>
    <property type="match status" value="1"/>
</dbReference>
<dbReference type="PRINTS" id="PR00195">
    <property type="entry name" value="DYNAMIN"/>
</dbReference>
<dbReference type="InterPro" id="IPR020850">
    <property type="entry name" value="GED_dom"/>
</dbReference>
<dbReference type="CDD" id="cd08771">
    <property type="entry name" value="DLP_1"/>
    <property type="match status" value="1"/>
</dbReference>
<evidence type="ECO:0000256" key="1">
    <source>
        <dbReference type="ARBA" id="ARBA00022741"/>
    </source>
</evidence>
<dbReference type="InterPro" id="IPR030381">
    <property type="entry name" value="G_DYNAMIN_dom"/>
</dbReference>
<evidence type="ECO:0000313" key="6">
    <source>
        <dbReference type="Proteomes" id="UP001521116"/>
    </source>
</evidence>
<accession>A0ABR3SFR5</accession>
<feature type="domain" description="Dynamin-type G" evidence="4">
    <location>
        <begin position="33"/>
        <end position="322"/>
    </location>
</feature>
<protein>
    <recommendedName>
        <fullName evidence="7">Dynamin family protein</fullName>
    </recommendedName>
</protein>
<dbReference type="PROSITE" id="PS51388">
    <property type="entry name" value="GED"/>
    <property type="match status" value="1"/>
</dbReference>
<evidence type="ECO:0008006" key="7">
    <source>
        <dbReference type="Google" id="ProtNLM"/>
    </source>
</evidence>
<sequence length="715" mass="81488">MPATTTLEALQSEDMRNLLNVVDELRHEGLNGILSLPQLVVCGDQSSGKSSVLEAITQIDFPRNANMCTRFATEIVLRREPNECITAKILPDGNQPASRLERLQSFNKSIGDFSKLGELISDATKLMEAPDPRNPTRLRAFFTDVLSITVSGPTVSPLTLVDIPGPIHSENRQQTQQDVDFIRNLVNKYIQNPRSVILAVVSARHDYANQIILQDSRRVDPHGYRTLGIITKPDCLDEGSEEERSWIALAQNKDIKFGLGWHVLRNRTQAETSATHEQRDETEKLFFTRPTYRLVDKNILGISALRERLSRLLFAHLKQEIPKLRKELNDELTNVLMELSALGHKRATVREMREFLTRASMKFHELLRDGITGNYKDPFFLDAACEATPSANKLRAAIQYDNSRYSEYMHLYGGKFQFDGIPTEVRDLLGDKVEPSYEDPQWKSIKEETIKFDRGDAVAWVRKKMQHSRGQELPGCFSPSLLHMLYWEQTSRWGNISSFYVEDYAHPIVHAFVRAIVQHVMPKDAADRVWEEILEPSLTSLLENALAELDAIIADTRRAPMTYNNYYTNLVQQIRNAKRLANLRRIIESRSFPYNSKKVVDVNTLVDTFKHDVPEPDMDTFTSEDALDCLLALYKDKLKNYIADVTEKVVERHLVQPLLGSTIDPASLCNLTDEQVRDIASEPEHVTRKREQLEAIKAGLEKGQNAFRRAAKAFG</sequence>
<keyword evidence="1" id="KW-0547">Nucleotide-binding</keyword>
<dbReference type="InterPro" id="IPR000375">
    <property type="entry name" value="Dynamin_stalk"/>
</dbReference>
<dbReference type="Proteomes" id="UP001521116">
    <property type="component" value="Unassembled WGS sequence"/>
</dbReference>
<dbReference type="PANTHER" id="PTHR11566">
    <property type="entry name" value="DYNAMIN"/>
    <property type="match status" value="1"/>
</dbReference>
<keyword evidence="6" id="KW-1185">Reference proteome</keyword>
<dbReference type="SMART" id="SM00053">
    <property type="entry name" value="DYNc"/>
    <property type="match status" value="1"/>
</dbReference>
<dbReference type="InterPro" id="IPR045063">
    <property type="entry name" value="Dynamin_N"/>
</dbReference>
<comment type="caution">
    <text evidence="5">The sequence shown here is derived from an EMBL/GenBank/DDBJ whole genome shotgun (WGS) entry which is preliminary data.</text>
</comment>
<dbReference type="PROSITE" id="PS51718">
    <property type="entry name" value="G_DYNAMIN_2"/>
    <property type="match status" value="1"/>
</dbReference>